<evidence type="ECO:0000256" key="6">
    <source>
        <dbReference type="ARBA" id="ARBA00022692"/>
    </source>
</evidence>
<evidence type="ECO:0000256" key="16">
    <source>
        <dbReference type="ARBA" id="ARBA00079910"/>
    </source>
</evidence>
<feature type="transmembrane region" description="Helical" evidence="20">
    <location>
        <begin position="365"/>
        <end position="385"/>
    </location>
</feature>
<keyword evidence="7 20" id="KW-1133">Transmembrane helix</keyword>
<evidence type="ECO:0000256" key="3">
    <source>
        <dbReference type="ARBA" id="ARBA00022448"/>
    </source>
</evidence>
<evidence type="ECO:0000256" key="5">
    <source>
        <dbReference type="ARBA" id="ARBA00022553"/>
    </source>
</evidence>
<name>S4RBS2_PETMA</name>
<keyword evidence="4" id="KW-1003">Cell membrane</keyword>
<feature type="region of interest" description="Disordered" evidence="19">
    <location>
        <begin position="1"/>
        <end position="31"/>
    </location>
</feature>
<evidence type="ECO:0000256" key="4">
    <source>
        <dbReference type="ARBA" id="ARBA00022475"/>
    </source>
</evidence>
<dbReference type="InterPro" id="IPR002293">
    <property type="entry name" value="AA/rel_permease1"/>
</dbReference>
<evidence type="ECO:0000256" key="14">
    <source>
        <dbReference type="ARBA" id="ARBA00052732"/>
    </source>
</evidence>
<organism evidence="21">
    <name type="scientific">Petromyzon marinus</name>
    <name type="common">Sea lamprey</name>
    <dbReference type="NCBI Taxonomy" id="7757"/>
    <lineage>
        <taxon>Eukaryota</taxon>
        <taxon>Metazoa</taxon>
        <taxon>Chordata</taxon>
        <taxon>Craniata</taxon>
        <taxon>Vertebrata</taxon>
        <taxon>Cyclostomata</taxon>
        <taxon>Hyperoartia</taxon>
        <taxon>Petromyzontiformes</taxon>
        <taxon>Petromyzontidae</taxon>
        <taxon>Petromyzon</taxon>
    </lineage>
</organism>
<comment type="catalytic activity">
    <reaction evidence="11">
        <text>L-cystine(out) + L-arginine(in) = L-cystine(in) + L-arginine(out)</text>
        <dbReference type="Rhea" id="RHEA:71075"/>
        <dbReference type="ChEBI" id="CHEBI:32682"/>
        <dbReference type="ChEBI" id="CHEBI:35491"/>
    </reaction>
    <physiologicalReaction direction="left-to-right" evidence="11">
        <dbReference type="Rhea" id="RHEA:71076"/>
    </physiologicalReaction>
</comment>
<feature type="transmembrane region" description="Helical" evidence="20">
    <location>
        <begin position="308"/>
        <end position="328"/>
    </location>
</feature>
<evidence type="ECO:0000256" key="11">
    <source>
        <dbReference type="ARBA" id="ARBA00051814"/>
    </source>
</evidence>
<evidence type="ECO:0000256" key="17">
    <source>
        <dbReference type="ARBA" id="ARBA00083296"/>
    </source>
</evidence>
<evidence type="ECO:0000256" key="10">
    <source>
        <dbReference type="ARBA" id="ARBA00051323"/>
    </source>
</evidence>
<proteinExistence type="inferred from homology"/>
<keyword evidence="3" id="KW-0813">Transport</keyword>
<keyword evidence="8 20" id="KW-0472">Membrane</keyword>
<dbReference type="Ensembl" id="ENSPMAT00000002665.1">
    <property type="protein sequence ID" value="ENSPMAP00000002653.1"/>
    <property type="gene ID" value="ENSPMAG00000002414.1"/>
</dbReference>
<comment type="catalytic activity">
    <reaction evidence="13">
        <text>L-cysteine(out) + L-arginine(in) = L-cysteine(in) + L-arginine(out)</text>
        <dbReference type="Rhea" id="RHEA:71071"/>
        <dbReference type="ChEBI" id="CHEBI:32682"/>
        <dbReference type="ChEBI" id="CHEBI:35235"/>
    </reaction>
    <physiologicalReaction direction="left-to-right" evidence="13">
        <dbReference type="Rhea" id="RHEA:71072"/>
    </physiologicalReaction>
</comment>
<dbReference type="PANTHER" id="PTHR11785:SF348">
    <property type="entry name" value="ASC-TYPE AMINO ACID TRANSPORTER 2"/>
    <property type="match status" value="1"/>
</dbReference>
<dbReference type="OMA" id="RTHNPLG"/>
<comment type="similarity">
    <text evidence="2">Belongs to the amino acid-polyamine-organocation (APC) superfamily.</text>
</comment>
<evidence type="ECO:0000256" key="18">
    <source>
        <dbReference type="ARBA" id="ARBA00093193"/>
    </source>
</evidence>
<dbReference type="InterPro" id="IPR050598">
    <property type="entry name" value="AminoAcid_Transporter"/>
</dbReference>
<reference evidence="21" key="1">
    <citation type="submission" date="2025-08" db="UniProtKB">
        <authorList>
            <consortium name="Ensembl"/>
        </authorList>
    </citation>
    <scope>IDENTIFICATION</scope>
</reference>
<dbReference type="AlphaFoldDB" id="S4RBS2"/>
<feature type="transmembrane region" description="Helical" evidence="20">
    <location>
        <begin position="164"/>
        <end position="184"/>
    </location>
</feature>
<feature type="transmembrane region" description="Helical" evidence="20">
    <location>
        <begin position="190"/>
        <end position="211"/>
    </location>
</feature>
<keyword evidence="6 20" id="KW-0812">Transmembrane</keyword>
<sequence length="421" mass="44466">ALNMKRRQVCTVPKSADSSPKEEGGDGHDASGGVRLARTIGFATGVNVLVGSMVGSGIFVSPGGVLRFVGGDPSSALLVWAGCGLLSLLGALCYAELGAAVPTTGGEYAYVRRAFGAPLAFLFAWTSVALLRPAMNSAVALTFAEYVLRPLFHGCPAPPAIVKCLAIASLLVVGILNCVSMKWAMRALDVLTLLKMLALAIVSVGGLVLLASGRTHNPLGSFAGAPPSPAQIGESFYQGLWAYGGWNALNYATEELKDVHKNITRCIVVAVPLVTAFYVLVNISYMTVLTPKEIISSAAVAVTWGDRVLGSFSWIVPLSVAVSTFGSLNCSAFVMGRLNYAAAREGHALPLLAMLSVRHQTPTPAVAFSTLLSVAFVLPTDLIMLTNYFGFVTWLLVGLNCAGLLVLRYREPDLRRPYRVS</sequence>
<evidence type="ECO:0000256" key="1">
    <source>
        <dbReference type="ARBA" id="ARBA00004424"/>
    </source>
</evidence>
<reference evidence="21" key="2">
    <citation type="submission" date="2025-09" db="UniProtKB">
        <authorList>
            <consortium name="Ensembl"/>
        </authorList>
    </citation>
    <scope>IDENTIFICATION</scope>
</reference>
<evidence type="ECO:0000256" key="8">
    <source>
        <dbReference type="ARBA" id="ARBA00023136"/>
    </source>
</evidence>
<evidence type="ECO:0000256" key="15">
    <source>
        <dbReference type="ARBA" id="ARBA00074336"/>
    </source>
</evidence>
<dbReference type="Pfam" id="PF13520">
    <property type="entry name" value="AA_permease_2"/>
    <property type="match status" value="1"/>
</dbReference>
<evidence type="ECO:0000256" key="9">
    <source>
        <dbReference type="ARBA" id="ARBA00023157"/>
    </source>
</evidence>
<evidence type="ECO:0000256" key="7">
    <source>
        <dbReference type="ARBA" id="ARBA00022989"/>
    </source>
</evidence>
<dbReference type="PIRSF" id="PIRSF006060">
    <property type="entry name" value="AA_transporter"/>
    <property type="match status" value="1"/>
</dbReference>
<feature type="transmembrane region" description="Helical" evidence="20">
    <location>
        <begin position="77"/>
        <end position="97"/>
    </location>
</feature>
<dbReference type="HOGENOM" id="CLU_007946_3_0_1"/>
<protein>
    <recommendedName>
        <fullName evidence="15">b(0,+)-type amino acid transporter 1</fullName>
    </recommendedName>
    <alternativeName>
        <fullName evidence="16">Glycoprotein-associated amino acid transporter b0,+AT1</fullName>
    </alternativeName>
    <alternativeName>
        <fullName evidence="17">Solute carrier family 7 member 9</fullName>
    </alternativeName>
</protein>
<accession>S4RBS2</accession>
<evidence type="ECO:0000313" key="21">
    <source>
        <dbReference type="Ensembl" id="ENSPMAP00000002653.1"/>
    </source>
</evidence>
<dbReference type="STRING" id="7757.ENSPMAP00000002653"/>
<dbReference type="GO" id="GO:0015179">
    <property type="term" value="F:L-amino acid transmembrane transporter activity"/>
    <property type="evidence" value="ECO:0007669"/>
    <property type="project" value="TreeGrafter"/>
</dbReference>
<comment type="catalytic activity">
    <reaction evidence="14">
        <text>L-leucine(out) + L-arginine(in) = L-leucine(in) + L-arginine(out)</text>
        <dbReference type="Rhea" id="RHEA:71059"/>
        <dbReference type="ChEBI" id="CHEBI:32682"/>
        <dbReference type="ChEBI" id="CHEBI:57427"/>
    </reaction>
    <physiologicalReaction direction="left-to-right" evidence="14">
        <dbReference type="Rhea" id="RHEA:71060"/>
    </physiologicalReaction>
</comment>
<feature type="compositionally biased region" description="Basic and acidic residues" evidence="19">
    <location>
        <begin position="19"/>
        <end position="29"/>
    </location>
</feature>
<evidence type="ECO:0000256" key="12">
    <source>
        <dbReference type="ARBA" id="ARBA00051835"/>
    </source>
</evidence>
<dbReference type="GeneTree" id="ENSGT00940000164525"/>
<feature type="transmembrane region" description="Helical" evidence="20">
    <location>
        <begin position="266"/>
        <end position="288"/>
    </location>
</feature>
<keyword evidence="9" id="KW-1015">Disulfide bond</keyword>
<keyword evidence="5" id="KW-0597">Phosphoprotein</keyword>
<evidence type="ECO:0000256" key="13">
    <source>
        <dbReference type="ARBA" id="ARBA00052179"/>
    </source>
</evidence>
<dbReference type="FunFam" id="1.20.1740.10:FF:000015">
    <property type="entry name" value="B(0,+)-type amino acid transporter 1"/>
    <property type="match status" value="1"/>
</dbReference>
<feature type="transmembrane region" description="Helical" evidence="20">
    <location>
        <begin position="391"/>
        <end position="409"/>
    </location>
</feature>
<comment type="catalytic activity">
    <reaction evidence="12">
        <text>L-histidine(out) + L-arginine(in) = L-histidine(in) + L-arginine(out)</text>
        <dbReference type="Rhea" id="RHEA:71063"/>
        <dbReference type="ChEBI" id="CHEBI:32682"/>
        <dbReference type="ChEBI" id="CHEBI:57595"/>
    </reaction>
    <physiologicalReaction direction="left-to-right" evidence="12">
        <dbReference type="Rhea" id="RHEA:71064"/>
    </physiologicalReaction>
</comment>
<evidence type="ECO:0000256" key="2">
    <source>
        <dbReference type="ARBA" id="ARBA00009523"/>
    </source>
</evidence>
<evidence type="ECO:0000256" key="19">
    <source>
        <dbReference type="SAM" id="MobiDB-lite"/>
    </source>
</evidence>
<comment type="subcellular location">
    <subcellularLocation>
        <location evidence="1">Apical cell membrane</location>
        <topology evidence="1">Multi-pass membrane protein</topology>
    </subcellularLocation>
</comment>
<dbReference type="GO" id="GO:0016324">
    <property type="term" value="C:apical plasma membrane"/>
    <property type="evidence" value="ECO:0007669"/>
    <property type="project" value="UniProtKB-SubCell"/>
</dbReference>
<evidence type="ECO:0000256" key="20">
    <source>
        <dbReference type="SAM" id="Phobius"/>
    </source>
</evidence>
<feature type="transmembrane region" description="Helical" evidence="20">
    <location>
        <begin position="40"/>
        <end position="65"/>
    </location>
</feature>
<comment type="catalytic activity">
    <reaction evidence="10">
        <text>L-lysine(out) + L-arginine(in) = L-lysine(in) + L-arginine(out)</text>
        <dbReference type="Rhea" id="RHEA:70827"/>
        <dbReference type="ChEBI" id="CHEBI:32551"/>
        <dbReference type="ChEBI" id="CHEBI:32682"/>
    </reaction>
    <physiologicalReaction direction="left-to-right" evidence="10">
        <dbReference type="Rhea" id="RHEA:70828"/>
    </physiologicalReaction>
</comment>
<dbReference type="PANTHER" id="PTHR11785">
    <property type="entry name" value="AMINO ACID TRANSPORTER"/>
    <property type="match status" value="1"/>
</dbReference>
<dbReference type="Gene3D" id="1.20.1740.10">
    <property type="entry name" value="Amino acid/polyamine transporter I"/>
    <property type="match status" value="1"/>
</dbReference>
<comment type="catalytic activity">
    <reaction evidence="18">
        <text>L-phenylalanine(out) + L-arginine(in) = L-phenylalanine(in) + L-arginine(out)</text>
        <dbReference type="Rhea" id="RHEA:71067"/>
        <dbReference type="ChEBI" id="CHEBI:32682"/>
        <dbReference type="ChEBI" id="CHEBI:58095"/>
    </reaction>
    <physiologicalReaction direction="left-to-right" evidence="18">
        <dbReference type="Rhea" id="RHEA:71068"/>
    </physiologicalReaction>
</comment>